<feature type="region of interest" description="Disordered" evidence="1">
    <location>
        <begin position="39"/>
        <end position="63"/>
    </location>
</feature>
<gene>
    <name evidence="2" type="ORF">ACH61_00442</name>
</gene>
<keyword evidence="3" id="KW-1185">Reference proteome</keyword>
<comment type="caution">
    <text evidence="2">The sequence shown here is derived from an EMBL/GenBank/DDBJ whole genome shotgun (WGS) entry which is preliminary data.</text>
</comment>
<dbReference type="EMBL" id="LIIN01000008">
    <property type="protein sequence ID" value="KZX22375.1"/>
    <property type="molecule type" value="Genomic_DNA"/>
</dbReference>
<dbReference type="PROSITE" id="PS51257">
    <property type="entry name" value="PROKAR_LIPOPROTEIN"/>
    <property type="match status" value="1"/>
</dbReference>
<evidence type="ECO:0000256" key="1">
    <source>
        <dbReference type="SAM" id="MobiDB-lite"/>
    </source>
</evidence>
<protein>
    <submittedName>
        <fullName evidence="2">Uncharacterized protein</fullName>
    </submittedName>
</protein>
<reference evidence="2 3" key="1">
    <citation type="submission" date="2015-08" db="EMBL/GenBank/DDBJ databases">
        <title>Draft Genome Sequence of Rathayibacter sp. Strain VKM Ac-2596 Isolated from Leaf Gall Induced by Plant-Parasitic Nematodes.</title>
        <authorList>
            <person name="Vasilenko O.V."/>
            <person name="Starodumova I.P."/>
            <person name="Tarlachkov S.V."/>
            <person name="Dorofeeva L.V."/>
            <person name="Evtushenko L.I."/>
        </authorList>
    </citation>
    <scope>NUCLEOTIDE SEQUENCE [LARGE SCALE GENOMIC DNA]</scope>
    <source>
        <strain evidence="2 3">VKM Ac-2596</strain>
    </source>
</reference>
<feature type="region of interest" description="Disordered" evidence="1">
    <location>
        <begin position="1"/>
        <end position="25"/>
    </location>
</feature>
<organism evidence="2 3">
    <name type="scientific">Rathayibacter tanaceti</name>
    <dbReference type="NCBI Taxonomy" id="1671680"/>
    <lineage>
        <taxon>Bacteria</taxon>
        <taxon>Bacillati</taxon>
        <taxon>Actinomycetota</taxon>
        <taxon>Actinomycetes</taxon>
        <taxon>Micrococcales</taxon>
        <taxon>Microbacteriaceae</taxon>
        <taxon>Rathayibacter</taxon>
    </lineage>
</organism>
<sequence length="63" mass="6291">MISAKRFAVSGPMSRPRPFSPKGVPSIASAAATSCSASAPNVEATTTSVGSTISTPSSFAFAR</sequence>
<name>A0A166IGZ3_9MICO</name>
<feature type="compositionally biased region" description="Polar residues" evidence="1">
    <location>
        <begin position="43"/>
        <end position="63"/>
    </location>
</feature>
<dbReference type="Proteomes" id="UP000076717">
    <property type="component" value="Unassembled WGS sequence"/>
</dbReference>
<proteinExistence type="predicted"/>
<evidence type="ECO:0000313" key="3">
    <source>
        <dbReference type="Proteomes" id="UP000076717"/>
    </source>
</evidence>
<dbReference type="AlphaFoldDB" id="A0A166IGZ3"/>
<accession>A0A166IGZ3</accession>
<evidence type="ECO:0000313" key="2">
    <source>
        <dbReference type="EMBL" id="KZX22375.1"/>
    </source>
</evidence>